<gene>
    <name evidence="6" type="ORF">KIW84_073498</name>
</gene>
<feature type="domain" description="Myosin motor" evidence="5">
    <location>
        <begin position="98"/>
        <end position="356"/>
    </location>
</feature>
<dbReference type="Gramene" id="Psat07G0349800-T1">
    <property type="protein sequence ID" value="KAI5387389.1"/>
    <property type="gene ID" value="KIW84_073498"/>
</dbReference>
<dbReference type="GO" id="GO:0005737">
    <property type="term" value="C:cytoplasm"/>
    <property type="evidence" value="ECO:0007669"/>
    <property type="project" value="TreeGrafter"/>
</dbReference>
<evidence type="ECO:0000313" key="7">
    <source>
        <dbReference type="Proteomes" id="UP001058974"/>
    </source>
</evidence>
<dbReference type="SMART" id="SM00242">
    <property type="entry name" value="MYSc"/>
    <property type="match status" value="1"/>
</dbReference>
<evidence type="ECO:0000256" key="4">
    <source>
        <dbReference type="PROSITE-ProRule" id="PRU00782"/>
    </source>
</evidence>
<keyword evidence="4" id="KW-0518">Myosin</keyword>
<dbReference type="PANTHER" id="PTHR13140:SF751">
    <property type="entry name" value="MYOSIN HEAVY CHAIN"/>
    <property type="match status" value="1"/>
</dbReference>
<dbReference type="GO" id="GO:0051015">
    <property type="term" value="F:actin filament binding"/>
    <property type="evidence" value="ECO:0007669"/>
    <property type="project" value="TreeGrafter"/>
</dbReference>
<accession>A0A9D4VNU0</accession>
<keyword evidence="2" id="KW-0067">ATP-binding</keyword>
<keyword evidence="7" id="KW-1185">Reference proteome</keyword>
<keyword evidence="4" id="KW-0505">Motor protein</keyword>
<dbReference type="GO" id="GO:0016020">
    <property type="term" value="C:membrane"/>
    <property type="evidence" value="ECO:0007669"/>
    <property type="project" value="TreeGrafter"/>
</dbReference>
<evidence type="ECO:0000256" key="1">
    <source>
        <dbReference type="ARBA" id="ARBA00022741"/>
    </source>
</evidence>
<protein>
    <recommendedName>
        <fullName evidence="5">Myosin motor domain-containing protein</fullName>
    </recommendedName>
</protein>
<dbReference type="GO" id="GO:0005524">
    <property type="term" value="F:ATP binding"/>
    <property type="evidence" value="ECO:0007669"/>
    <property type="project" value="UniProtKB-KW"/>
</dbReference>
<comment type="caution">
    <text evidence="4">Lacks conserved residue(s) required for the propagation of feature annotation.</text>
</comment>
<comment type="similarity">
    <text evidence="4">Belongs to the TRAFAC class myosin-kinesin ATPase superfamily. Myosin family.</text>
</comment>
<dbReference type="GO" id="GO:0007015">
    <property type="term" value="P:actin filament organization"/>
    <property type="evidence" value="ECO:0007669"/>
    <property type="project" value="TreeGrafter"/>
</dbReference>
<dbReference type="GO" id="GO:0016459">
    <property type="term" value="C:myosin complex"/>
    <property type="evidence" value="ECO:0007669"/>
    <property type="project" value="UniProtKB-KW"/>
</dbReference>
<keyword evidence="1" id="KW-0547">Nucleotide-binding</keyword>
<dbReference type="Pfam" id="PF00063">
    <property type="entry name" value="Myosin_head"/>
    <property type="match status" value="1"/>
</dbReference>
<dbReference type="Proteomes" id="UP001058974">
    <property type="component" value="Chromosome 7"/>
</dbReference>
<keyword evidence="3 4" id="KW-0009">Actin-binding</keyword>
<organism evidence="6 7">
    <name type="scientific">Pisum sativum</name>
    <name type="common">Garden pea</name>
    <name type="synonym">Lathyrus oleraceus</name>
    <dbReference type="NCBI Taxonomy" id="3888"/>
    <lineage>
        <taxon>Eukaryota</taxon>
        <taxon>Viridiplantae</taxon>
        <taxon>Streptophyta</taxon>
        <taxon>Embryophyta</taxon>
        <taxon>Tracheophyta</taxon>
        <taxon>Spermatophyta</taxon>
        <taxon>Magnoliopsida</taxon>
        <taxon>eudicotyledons</taxon>
        <taxon>Gunneridae</taxon>
        <taxon>Pentapetalae</taxon>
        <taxon>rosids</taxon>
        <taxon>fabids</taxon>
        <taxon>Fabales</taxon>
        <taxon>Fabaceae</taxon>
        <taxon>Papilionoideae</taxon>
        <taxon>50 kb inversion clade</taxon>
        <taxon>NPAAA clade</taxon>
        <taxon>Hologalegina</taxon>
        <taxon>IRL clade</taxon>
        <taxon>Fabeae</taxon>
        <taxon>Lathyrus</taxon>
    </lineage>
</organism>
<evidence type="ECO:0000256" key="2">
    <source>
        <dbReference type="ARBA" id="ARBA00022840"/>
    </source>
</evidence>
<dbReference type="AlphaFoldDB" id="A0A9D4VNU0"/>
<dbReference type="InterPro" id="IPR027417">
    <property type="entry name" value="P-loop_NTPase"/>
</dbReference>
<dbReference type="PROSITE" id="PS51456">
    <property type="entry name" value="MYOSIN_MOTOR"/>
    <property type="match status" value="1"/>
</dbReference>
<dbReference type="SUPFAM" id="SSF52540">
    <property type="entry name" value="P-loop containing nucleoside triphosphate hydrolases"/>
    <property type="match status" value="1"/>
</dbReference>
<reference evidence="6 7" key="1">
    <citation type="journal article" date="2022" name="Nat. Genet.">
        <title>Improved pea reference genome and pan-genome highlight genomic features and evolutionary characteristics.</title>
        <authorList>
            <person name="Yang T."/>
            <person name="Liu R."/>
            <person name="Luo Y."/>
            <person name="Hu S."/>
            <person name="Wang D."/>
            <person name="Wang C."/>
            <person name="Pandey M.K."/>
            <person name="Ge S."/>
            <person name="Xu Q."/>
            <person name="Li N."/>
            <person name="Li G."/>
            <person name="Huang Y."/>
            <person name="Saxena R.K."/>
            <person name="Ji Y."/>
            <person name="Li M."/>
            <person name="Yan X."/>
            <person name="He Y."/>
            <person name="Liu Y."/>
            <person name="Wang X."/>
            <person name="Xiang C."/>
            <person name="Varshney R.K."/>
            <person name="Ding H."/>
            <person name="Gao S."/>
            <person name="Zong X."/>
        </authorList>
    </citation>
    <scope>NUCLEOTIDE SEQUENCE [LARGE SCALE GENOMIC DNA]</scope>
    <source>
        <strain evidence="6 7">cv. Zhongwan 6</strain>
    </source>
</reference>
<dbReference type="GO" id="GO:0000146">
    <property type="term" value="F:microfilament motor activity"/>
    <property type="evidence" value="ECO:0007669"/>
    <property type="project" value="TreeGrafter"/>
</dbReference>
<evidence type="ECO:0000313" key="6">
    <source>
        <dbReference type="EMBL" id="KAI5387389.1"/>
    </source>
</evidence>
<dbReference type="EMBL" id="JAMSHJ010000007">
    <property type="protein sequence ID" value="KAI5387389.1"/>
    <property type="molecule type" value="Genomic_DNA"/>
</dbReference>
<sequence>MDNKEQLIVMFKANQIGNINIRIGTCTIEELWKLKMGRNATNSLYVLHALMHKQSAMVKPVKRWNKRSLQKIGFKKTCFEVVTRMFCVNTPKICEMCKHVFKMEQEEYTKEEIDWSYIEFVDNQDVLDLIEKKPGGVIALLDEACMFPRSTHETFAEKLYQTLKDNKRFSKPKLSRTDFTINHYAGDVTYQTDLFLDKNKDYVVPEHAALLCASKCSFVSGLFPPLHEESTKSTKFSSIATQFKIGKTKVFLRAGQMEELDACRAEGEVRCPCLKCKESYQKLQEYVDECSRITQEEYQRQLTIFLSEHPEYIMMDSNPIDSSVDLCIWSLATERKGANEYFYGVEYLTATTEKRI</sequence>
<proteinExistence type="inferred from homology"/>
<evidence type="ECO:0000256" key="3">
    <source>
        <dbReference type="ARBA" id="ARBA00023203"/>
    </source>
</evidence>
<comment type="caution">
    <text evidence="6">The sequence shown here is derived from an EMBL/GenBank/DDBJ whole genome shotgun (WGS) entry which is preliminary data.</text>
</comment>
<dbReference type="PANTHER" id="PTHR13140">
    <property type="entry name" value="MYOSIN"/>
    <property type="match status" value="1"/>
</dbReference>
<evidence type="ECO:0000259" key="5">
    <source>
        <dbReference type="PROSITE" id="PS51456"/>
    </source>
</evidence>
<dbReference type="InterPro" id="IPR001609">
    <property type="entry name" value="Myosin_head_motor_dom-like"/>
</dbReference>
<dbReference type="Gene3D" id="1.20.58.530">
    <property type="match status" value="1"/>
</dbReference>
<name>A0A9D4VNU0_PEA</name>